<comment type="caution">
    <text evidence="2">The sequence shown here is derived from an EMBL/GenBank/DDBJ whole genome shotgun (WGS) entry which is preliminary data.</text>
</comment>
<evidence type="ECO:0000313" key="2">
    <source>
        <dbReference type="EMBL" id="MBU2693239.1"/>
    </source>
</evidence>
<name>A0A948S126_UNCEI</name>
<sequence>MKYRTDNQSTGGSSGHLREDLLLDLLHNLLPKAERDMALSHLSVCSQCESEFQEMVSRRERLRAMAKLTTNAAGEIELQTRSGSDPVKCGEAASQPVSDQISRTWKGLLSILKRPRNQFGAALVVATAALLLVIWSQHEDADTASDLYWLPRSSQEMQFRSGSGDAIHEILADGLDAYAHRDLKSAIQHLESAQAMGHLETVRKVYLGSALAMSRRYGEAAELLNSVSSRSLPDPWGSEARWTLYIALKKSGRTSLADSLLNVLAAETGAIGDRARQLMQP</sequence>
<dbReference type="AlphaFoldDB" id="A0A948S126"/>
<keyword evidence="1" id="KW-0812">Transmembrane</keyword>
<evidence type="ECO:0000313" key="3">
    <source>
        <dbReference type="Proteomes" id="UP000777784"/>
    </source>
</evidence>
<proteinExistence type="predicted"/>
<evidence type="ECO:0000256" key="1">
    <source>
        <dbReference type="SAM" id="Phobius"/>
    </source>
</evidence>
<dbReference type="Proteomes" id="UP000777784">
    <property type="component" value="Unassembled WGS sequence"/>
</dbReference>
<protein>
    <recommendedName>
        <fullName evidence="4">Zinc-finger domain-containing protein</fullName>
    </recommendedName>
</protein>
<evidence type="ECO:0008006" key="4">
    <source>
        <dbReference type="Google" id="ProtNLM"/>
    </source>
</evidence>
<feature type="transmembrane region" description="Helical" evidence="1">
    <location>
        <begin position="119"/>
        <end position="136"/>
    </location>
</feature>
<gene>
    <name evidence="2" type="ORF">KJ970_20165</name>
</gene>
<organism evidence="2 3">
    <name type="scientific">Eiseniibacteriota bacterium</name>
    <dbReference type="NCBI Taxonomy" id="2212470"/>
    <lineage>
        <taxon>Bacteria</taxon>
        <taxon>Candidatus Eiseniibacteriota</taxon>
    </lineage>
</organism>
<accession>A0A948S126</accession>
<reference evidence="2" key="1">
    <citation type="submission" date="2021-05" db="EMBL/GenBank/DDBJ databases">
        <title>Energy efficiency and biological interactions define the core microbiome of deep oligotrophic groundwater.</title>
        <authorList>
            <person name="Mehrshad M."/>
            <person name="Lopez-Fernandez M."/>
            <person name="Bell E."/>
            <person name="Bernier-Latmani R."/>
            <person name="Bertilsson S."/>
            <person name="Dopson M."/>
        </authorList>
    </citation>
    <scope>NUCLEOTIDE SEQUENCE</scope>
    <source>
        <strain evidence="2">Modern_marine.mb.64</strain>
    </source>
</reference>
<keyword evidence="1" id="KW-1133">Transmembrane helix</keyword>
<keyword evidence="1" id="KW-0472">Membrane</keyword>
<dbReference type="EMBL" id="JAHJDP010000117">
    <property type="protein sequence ID" value="MBU2693239.1"/>
    <property type="molecule type" value="Genomic_DNA"/>
</dbReference>